<dbReference type="PANTHER" id="PTHR33280:SF1">
    <property type="entry name" value="LARGE RIBOSOMAL SUBUNIT PROTEIN BL31C"/>
    <property type="match status" value="1"/>
</dbReference>
<dbReference type="SUPFAM" id="SSF143800">
    <property type="entry name" value="L28p-like"/>
    <property type="match status" value="1"/>
</dbReference>
<proteinExistence type="inferred from homology"/>
<dbReference type="GO" id="GO:0019843">
    <property type="term" value="F:rRNA binding"/>
    <property type="evidence" value="ECO:0007669"/>
    <property type="project" value="UniProtKB-KW"/>
</dbReference>
<keyword evidence="7" id="KW-0862">Zinc</keyword>
<evidence type="ECO:0000256" key="4">
    <source>
        <dbReference type="ARBA" id="ARBA00022980"/>
    </source>
</evidence>
<dbReference type="Gene3D" id="4.10.830.30">
    <property type="entry name" value="Ribosomal protein L31"/>
    <property type="match status" value="1"/>
</dbReference>
<evidence type="ECO:0000256" key="2">
    <source>
        <dbReference type="ARBA" id="ARBA00022730"/>
    </source>
</evidence>
<dbReference type="Pfam" id="PF01197">
    <property type="entry name" value="Ribosomal_L31"/>
    <property type="match status" value="1"/>
</dbReference>
<dbReference type="GO" id="GO:0003735">
    <property type="term" value="F:structural constituent of ribosome"/>
    <property type="evidence" value="ECO:0007669"/>
    <property type="project" value="InterPro"/>
</dbReference>
<feature type="binding site" evidence="7">
    <location>
        <position position="37"/>
    </location>
    <ligand>
        <name>Zn(2+)</name>
        <dbReference type="ChEBI" id="CHEBI:29105"/>
    </ligand>
</feature>
<dbReference type="NCBIfam" id="TIGR00105">
    <property type="entry name" value="L31"/>
    <property type="match status" value="1"/>
</dbReference>
<dbReference type="Proteomes" id="UP000230776">
    <property type="component" value="Unassembled WGS sequence"/>
</dbReference>
<comment type="similarity">
    <text evidence="1 7">Belongs to the bacterial ribosomal protein bL31 family. Type A subfamily.</text>
</comment>
<dbReference type="AlphaFoldDB" id="A0A2H0VJP9"/>
<evidence type="ECO:0000256" key="6">
    <source>
        <dbReference type="ARBA" id="ARBA00035687"/>
    </source>
</evidence>
<dbReference type="PROSITE" id="PS01143">
    <property type="entry name" value="RIBOSOMAL_L31"/>
    <property type="match status" value="1"/>
</dbReference>
<comment type="subunit">
    <text evidence="7">Part of the 50S ribosomal subunit.</text>
</comment>
<comment type="caution">
    <text evidence="9">The sequence shown here is derived from an EMBL/GenBank/DDBJ whole genome shotgun (WGS) entry which is preliminary data.</text>
</comment>
<reference evidence="10" key="1">
    <citation type="submission" date="2017-09" db="EMBL/GenBank/DDBJ databases">
        <title>Depth-based differentiation of microbial function through sediment-hosted aquifers and enrichment of novel symbionts in the deep terrestrial subsurface.</title>
        <authorList>
            <person name="Probst A.J."/>
            <person name="Ladd B."/>
            <person name="Jarett J.K."/>
            <person name="Geller-Mcgrath D.E."/>
            <person name="Sieber C.M.K."/>
            <person name="Emerson J.B."/>
            <person name="Anantharaman K."/>
            <person name="Thomas B.C."/>
            <person name="Malmstrom R."/>
            <person name="Stieglmeier M."/>
            <person name="Klingl A."/>
            <person name="Woyke T."/>
            <person name="Ryan C.M."/>
            <person name="Banfield J.F."/>
        </authorList>
    </citation>
    <scope>NUCLEOTIDE SEQUENCE [LARGE SCALE GENOMIC DNA]</scope>
</reference>
<dbReference type="PANTHER" id="PTHR33280">
    <property type="entry name" value="50S RIBOSOMAL PROTEIN L31, CHLOROPLASTIC"/>
    <property type="match status" value="1"/>
</dbReference>
<feature type="binding site" evidence="7">
    <location>
        <position position="17"/>
    </location>
    <ligand>
        <name>Zn(2+)</name>
        <dbReference type="ChEBI" id="CHEBI:29105"/>
    </ligand>
</feature>
<evidence type="ECO:0000313" key="9">
    <source>
        <dbReference type="EMBL" id="PIR98589.1"/>
    </source>
</evidence>
<organism evidence="9 10">
    <name type="scientific">Candidatus Colwellbacteria bacterium CG10_big_fil_rev_8_21_14_0_10_41_28</name>
    <dbReference type="NCBI Taxonomy" id="1974539"/>
    <lineage>
        <taxon>Bacteria</taxon>
        <taxon>Candidatus Colwelliibacteriota</taxon>
    </lineage>
</organism>
<dbReference type="InterPro" id="IPR027491">
    <property type="entry name" value="Ribosomal_bL31_A"/>
</dbReference>
<keyword evidence="2 7" id="KW-0699">rRNA-binding</keyword>
<dbReference type="InterPro" id="IPR042105">
    <property type="entry name" value="Ribosomal_bL31_sf"/>
</dbReference>
<dbReference type="GO" id="GO:0046872">
    <property type="term" value="F:metal ion binding"/>
    <property type="evidence" value="ECO:0007669"/>
    <property type="project" value="UniProtKB-KW"/>
</dbReference>
<dbReference type="GO" id="GO:0006412">
    <property type="term" value="P:translation"/>
    <property type="evidence" value="ECO:0007669"/>
    <property type="project" value="UniProtKB-UniRule"/>
</dbReference>
<dbReference type="NCBIfam" id="NF000612">
    <property type="entry name" value="PRK00019.1"/>
    <property type="match status" value="1"/>
</dbReference>
<dbReference type="InterPro" id="IPR034704">
    <property type="entry name" value="Ribosomal_bL28/bL31-like_sf"/>
</dbReference>
<sequence length="94" mass="10256">MKQDIHPKYTDKATIKCSCGNTIVVGSTKDSMEVEICSSCHPFYTGKDKLVDTAGRVEKFKARREAAKTKAKPKTKKASPKATAKKTPPKKAGK</sequence>
<keyword evidence="5 7" id="KW-0687">Ribonucleoprotein</keyword>
<protein>
    <recommendedName>
        <fullName evidence="6 7">Large ribosomal subunit protein bL31</fullName>
    </recommendedName>
</protein>
<accession>A0A2H0VJP9</accession>
<feature type="binding site" evidence="7">
    <location>
        <position position="40"/>
    </location>
    <ligand>
        <name>Zn(2+)</name>
        <dbReference type="ChEBI" id="CHEBI:29105"/>
    </ligand>
</feature>
<evidence type="ECO:0000256" key="8">
    <source>
        <dbReference type="SAM" id="MobiDB-lite"/>
    </source>
</evidence>
<dbReference type="GO" id="GO:1990904">
    <property type="term" value="C:ribonucleoprotein complex"/>
    <property type="evidence" value="ECO:0007669"/>
    <property type="project" value="UniProtKB-KW"/>
</dbReference>
<evidence type="ECO:0000256" key="1">
    <source>
        <dbReference type="ARBA" id="ARBA00009296"/>
    </source>
</evidence>
<name>A0A2H0VJP9_9BACT</name>
<dbReference type="PRINTS" id="PR01249">
    <property type="entry name" value="RIBOSOMALL31"/>
</dbReference>
<keyword evidence="4 7" id="KW-0689">Ribosomal protein</keyword>
<feature type="region of interest" description="Disordered" evidence="8">
    <location>
        <begin position="62"/>
        <end position="94"/>
    </location>
</feature>
<dbReference type="HAMAP" id="MF_00501">
    <property type="entry name" value="Ribosomal_bL31_1"/>
    <property type="match status" value="1"/>
</dbReference>
<evidence type="ECO:0000256" key="3">
    <source>
        <dbReference type="ARBA" id="ARBA00022884"/>
    </source>
</evidence>
<comment type="function">
    <text evidence="7">Binds the 23S rRNA.</text>
</comment>
<feature type="binding site" evidence="7">
    <location>
        <position position="19"/>
    </location>
    <ligand>
        <name>Zn(2+)</name>
        <dbReference type="ChEBI" id="CHEBI:29105"/>
    </ligand>
</feature>
<keyword evidence="3 7" id="KW-0694">RNA-binding</keyword>
<dbReference type="GO" id="GO:0005840">
    <property type="term" value="C:ribosome"/>
    <property type="evidence" value="ECO:0007669"/>
    <property type="project" value="UniProtKB-KW"/>
</dbReference>
<evidence type="ECO:0000256" key="7">
    <source>
        <dbReference type="HAMAP-Rule" id="MF_00501"/>
    </source>
</evidence>
<keyword evidence="7" id="KW-0479">Metal-binding</keyword>
<gene>
    <name evidence="7" type="primary">rpmE</name>
    <name evidence="9" type="ORF">COT88_00785</name>
</gene>
<comment type="cofactor">
    <cofactor evidence="7">
        <name>Zn(2+)</name>
        <dbReference type="ChEBI" id="CHEBI:29105"/>
    </cofactor>
    <text evidence="7">Binds 1 zinc ion per subunit.</text>
</comment>
<evidence type="ECO:0000313" key="10">
    <source>
        <dbReference type="Proteomes" id="UP000230776"/>
    </source>
</evidence>
<feature type="compositionally biased region" description="Basic residues" evidence="8">
    <location>
        <begin position="69"/>
        <end position="94"/>
    </location>
</feature>
<dbReference type="InterPro" id="IPR002150">
    <property type="entry name" value="Ribosomal_bL31"/>
</dbReference>
<evidence type="ECO:0000256" key="5">
    <source>
        <dbReference type="ARBA" id="ARBA00023274"/>
    </source>
</evidence>
<dbReference type="EMBL" id="PFAG01000010">
    <property type="protein sequence ID" value="PIR98589.1"/>
    <property type="molecule type" value="Genomic_DNA"/>
</dbReference>